<feature type="transmembrane region" description="Helical" evidence="2">
    <location>
        <begin position="70"/>
        <end position="91"/>
    </location>
</feature>
<feature type="compositionally biased region" description="Gly residues" evidence="1">
    <location>
        <begin position="423"/>
        <end position="461"/>
    </location>
</feature>
<reference evidence="3 4" key="1">
    <citation type="submission" date="2018-11" db="EMBL/GenBank/DDBJ databases">
        <title>The genome draft of YIM 96095.</title>
        <authorList>
            <person name="Tang S.-K."/>
            <person name="Chunyu W.-X."/>
            <person name="Feng Y.-Z."/>
        </authorList>
    </citation>
    <scope>NUCLEOTIDE SEQUENCE [LARGE SCALE GENOMIC DNA]</scope>
    <source>
        <strain evidence="3 4">YIM 96095</strain>
    </source>
</reference>
<keyword evidence="2" id="KW-0472">Membrane</keyword>
<keyword evidence="4" id="KW-1185">Reference proteome</keyword>
<feature type="region of interest" description="Disordered" evidence="1">
    <location>
        <begin position="418"/>
        <end position="461"/>
    </location>
</feature>
<keyword evidence="2" id="KW-0812">Transmembrane</keyword>
<organism evidence="3 4">
    <name type="scientific">Halostreptopolyspora alba</name>
    <dbReference type="NCBI Taxonomy" id="2487137"/>
    <lineage>
        <taxon>Bacteria</taxon>
        <taxon>Bacillati</taxon>
        <taxon>Actinomycetota</taxon>
        <taxon>Actinomycetes</taxon>
        <taxon>Streptosporangiales</taxon>
        <taxon>Nocardiopsidaceae</taxon>
        <taxon>Halostreptopolyspora</taxon>
    </lineage>
</organism>
<proteinExistence type="predicted"/>
<feature type="transmembrane region" description="Helical" evidence="2">
    <location>
        <begin position="236"/>
        <end position="256"/>
    </location>
</feature>
<feature type="transmembrane region" description="Helical" evidence="2">
    <location>
        <begin position="276"/>
        <end position="303"/>
    </location>
</feature>
<dbReference type="RefSeq" id="WP_123199219.1">
    <property type="nucleotide sequence ID" value="NZ_RJMB01000001.1"/>
</dbReference>
<comment type="caution">
    <text evidence="3">The sequence shown here is derived from an EMBL/GenBank/DDBJ whole genome shotgun (WGS) entry which is preliminary data.</text>
</comment>
<dbReference type="Proteomes" id="UP000269198">
    <property type="component" value="Unassembled WGS sequence"/>
</dbReference>
<gene>
    <name evidence="3" type="ORF">EFW17_00530</name>
</gene>
<feature type="transmembrane region" description="Helical" evidence="2">
    <location>
        <begin position="315"/>
        <end position="335"/>
    </location>
</feature>
<sequence>MAMHVLGASGPNNWAAQNEAPYQENRRRIEKIRPIVADWRRRVPTVPTWRTTTPGDELDAFTPQHTGGHVAVFAVALTGAALALCAVYLTTASRARDVRARAPQYAGAHPGVLDTYDLALLTAGTARAGEVALTELFLDGDVEIRRGGFPPLRGAPITRATDRAGTTHAQRHSVVELTGRLVRHAQRRGRRQAHPAAIVGAARRRWSPTVELARLRDAGLMLPAGALRASRGWRTAATALQAIAVLGLAMHCAMASTTLFDVLERYGLTVAVAPPVYVITLVLLIMVYARFGVVGVVVTVGVLDGGYLALGARPADVLAAGVLSCLVWLAVYGVYVATGGALGTRTPAGDALLAEERALLARGVGTEPGRDRALRAVALYGLTGVRRRIGRGELPYPDDTLSRVADLARLVGAIHRRGTGPNADGGAGGSVGDSGDAGGFPGGDGSGGGLGGGDGGGDGGG</sequence>
<evidence type="ECO:0000313" key="4">
    <source>
        <dbReference type="Proteomes" id="UP000269198"/>
    </source>
</evidence>
<evidence type="ECO:0008006" key="5">
    <source>
        <dbReference type="Google" id="ProtNLM"/>
    </source>
</evidence>
<keyword evidence="2" id="KW-1133">Transmembrane helix</keyword>
<protein>
    <recommendedName>
        <fullName evidence="5">TIGR04222 domain-containing membrane protein</fullName>
    </recommendedName>
</protein>
<name>A0A3N0EHJ0_9ACTN</name>
<dbReference type="AlphaFoldDB" id="A0A3N0EHJ0"/>
<accession>A0A3N0EHJ0</accession>
<dbReference type="EMBL" id="RJMB01000001">
    <property type="protein sequence ID" value="RNL87355.1"/>
    <property type="molecule type" value="Genomic_DNA"/>
</dbReference>
<evidence type="ECO:0000256" key="1">
    <source>
        <dbReference type="SAM" id="MobiDB-lite"/>
    </source>
</evidence>
<evidence type="ECO:0000313" key="3">
    <source>
        <dbReference type="EMBL" id="RNL87355.1"/>
    </source>
</evidence>
<evidence type="ECO:0000256" key="2">
    <source>
        <dbReference type="SAM" id="Phobius"/>
    </source>
</evidence>